<dbReference type="SUPFAM" id="SSF52374">
    <property type="entry name" value="Nucleotidylyl transferase"/>
    <property type="match status" value="1"/>
</dbReference>
<name>A0A3R5WIJ7_9FIRM</name>
<dbReference type="CDD" id="cd02165">
    <property type="entry name" value="NMNAT"/>
    <property type="match status" value="1"/>
</dbReference>
<evidence type="ECO:0000256" key="3">
    <source>
        <dbReference type="ARBA" id="ARBA00022642"/>
    </source>
</evidence>
<dbReference type="EC" id="2.7.7.18" evidence="10"/>
<evidence type="ECO:0000256" key="1">
    <source>
        <dbReference type="ARBA" id="ARBA00002324"/>
    </source>
</evidence>
<evidence type="ECO:0000256" key="9">
    <source>
        <dbReference type="ARBA" id="ARBA00048721"/>
    </source>
</evidence>
<evidence type="ECO:0000313" key="12">
    <source>
        <dbReference type="EMBL" id="RGS38303.1"/>
    </source>
</evidence>
<dbReference type="NCBIfam" id="TIGR00482">
    <property type="entry name" value="nicotinate (nicotinamide) nucleotide adenylyltransferase"/>
    <property type="match status" value="1"/>
</dbReference>
<reference evidence="12 13" key="1">
    <citation type="submission" date="2018-08" db="EMBL/GenBank/DDBJ databases">
        <title>A genome reference for cultivated species of the human gut microbiota.</title>
        <authorList>
            <person name="Zou Y."/>
            <person name="Xue W."/>
            <person name="Luo G."/>
        </authorList>
    </citation>
    <scope>NUCLEOTIDE SEQUENCE [LARGE SCALE GENOMIC DNA]</scope>
    <source>
        <strain evidence="12 13">AF22-21</strain>
    </source>
</reference>
<dbReference type="InterPro" id="IPR004821">
    <property type="entry name" value="Cyt_trans-like"/>
</dbReference>
<comment type="similarity">
    <text evidence="10">Belongs to the NadD family.</text>
</comment>
<protein>
    <recommendedName>
        <fullName evidence="10">Probable nicotinate-nucleotide adenylyltransferase</fullName>
        <ecNumber evidence="10">2.7.7.18</ecNumber>
    </recommendedName>
    <alternativeName>
        <fullName evidence="10">Deamido-NAD(+) diphosphorylase</fullName>
    </alternativeName>
    <alternativeName>
        <fullName evidence="10">Deamido-NAD(+) pyrophosphorylase</fullName>
    </alternativeName>
    <alternativeName>
        <fullName evidence="10">Nicotinate mononucleotide adenylyltransferase</fullName>
        <shortName evidence="10">NaMN adenylyltransferase</shortName>
    </alternativeName>
</protein>
<dbReference type="OrthoDB" id="5295945at2"/>
<dbReference type="RefSeq" id="WP_022058984.1">
    <property type="nucleotide sequence ID" value="NZ_CABIWG010000001.1"/>
</dbReference>
<evidence type="ECO:0000256" key="6">
    <source>
        <dbReference type="ARBA" id="ARBA00022741"/>
    </source>
</evidence>
<keyword evidence="3 10" id="KW-0662">Pyridine nucleotide biosynthesis</keyword>
<comment type="caution">
    <text evidence="12">The sequence shown here is derived from an EMBL/GenBank/DDBJ whole genome shotgun (WGS) entry which is preliminary data.</text>
</comment>
<keyword evidence="7 10" id="KW-0067">ATP-binding</keyword>
<feature type="domain" description="Cytidyltransferase-like" evidence="11">
    <location>
        <begin position="11"/>
        <end position="179"/>
    </location>
</feature>
<evidence type="ECO:0000256" key="8">
    <source>
        <dbReference type="ARBA" id="ARBA00023027"/>
    </source>
</evidence>
<dbReference type="Proteomes" id="UP000283295">
    <property type="component" value="Unassembled WGS sequence"/>
</dbReference>
<keyword evidence="4 10" id="KW-0808">Transferase</keyword>
<evidence type="ECO:0000256" key="2">
    <source>
        <dbReference type="ARBA" id="ARBA00005019"/>
    </source>
</evidence>
<accession>A0A3R5WIJ7</accession>
<dbReference type="AlphaFoldDB" id="A0A3R5WIJ7"/>
<gene>
    <name evidence="10 12" type="primary">nadD</name>
    <name evidence="12" type="ORF">DWX94_11800</name>
</gene>
<dbReference type="InterPro" id="IPR005248">
    <property type="entry name" value="NadD/NMNAT"/>
</dbReference>
<evidence type="ECO:0000259" key="11">
    <source>
        <dbReference type="Pfam" id="PF01467"/>
    </source>
</evidence>
<dbReference type="NCBIfam" id="NF000840">
    <property type="entry name" value="PRK00071.1-3"/>
    <property type="match status" value="1"/>
</dbReference>
<dbReference type="HAMAP" id="MF_00244">
    <property type="entry name" value="NaMN_adenylyltr"/>
    <property type="match status" value="1"/>
</dbReference>
<proteinExistence type="inferred from homology"/>
<dbReference type="GO" id="GO:0005524">
    <property type="term" value="F:ATP binding"/>
    <property type="evidence" value="ECO:0007669"/>
    <property type="project" value="UniProtKB-KW"/>
</dbReference>
<evidence type="ECO:0000256" key="7">
    <source>
        <dbReference type="ARBA" id="ARBA00022840"/>
    </source>
</evidence>
<dbReference type="GO" id="GO:0009435">
    <property type="term" value="P:NAD+ biosynthetic process"/>
    <property type="evidence" value="ECO:0007669"/>
    <property type="project" value="UniProtKB-UniRule"/>
</dbReference>
<comment type="catalytic activity">
    <reaction evidence="9 10">
        <text>nicotinate beta-D-ribonucleotide + ATP + H(+) = deamido-NAD(+) + diphosphate</text>
        <dbReference type="Rhea" id="RHEA:22860"/>
        <dbReference type="ChEBI" id="CHEBI:15378"/>
        <dbReference type="ChEBI" id="CHEBI:30616"/>
        <dbReference type="ChEBI" id="CHEBI:33019"/>
        <dbReference type="ChEBI" id="CHEBI:57502"/>
        <dbReference type="ChEBI" id="CHEBI:58437"/>
        <dbReference type="EC" id="2.7.7.18"/>
    </reaction>
</comment>
<evidence type="ECO:0000256" key="4">
    <source>
        <dbReference type="ARBA" id="ARBA00022679"/>
    </source>
</evidence>
<dbReference type="NCBIfam" id="TIGR00125">
    <property type="entry name" value="cyt_tran_rel"/>
    <property type="match status" value="1"/>
</dbReference>
<dbReference type="Pfam" id="PF01467">
    <property type="entry name" value="CTP_transf_like"/>
    <property type="match status" value="1"/>
</dbReference>
<sequence length="211" mass="23837">MDTRFSKRIGILGGTFNPIHYGHIELGIQALSQFDLDKVLVMPNNKPAYKDVTSEIAASHRIEMIKLAISDIPGLEYSDFEISRPGITYTSDTLEALHSLYPDVHWYFIMGGDSVMYFDKWFRPDVIARLATLIITTRSDTPAESVAGKIADLRSMYPYADIRTETIHEYDVSSSQIRANVKTGLPIDDDVPATVKDYILQNHLYETGERT</sequence>
<comment type="function">
    <text evidence="1 10">Catalyzes the reversible adenylation of nicotinate mononucleotide (NaMN) to nicotinic acid adenine dinucleotide (NaAD).</text>
</comment>
<evidence type="ECO:0000313" key="13">
    <source>
        <dbReference type="Proteomes" id="UP000283295"/>
    </source>
</evidence>
<dbReference type="Gene3D" id="3.40.50.620">
    <property type="entry name" value="HUPs"/>
    <property type="match status" value="1"/>
</dbReference>
<dbReference type="GO" id="GO:0004515">
    <property type="term" value="F:nicotinate-nucleotide adenylyltransferase activity"/>
    <property type="evidence" value="ECO:0007669"/>
    <property type="project" value="UniProtKB-UniRule"/>
</dbReference>
<keyword evidence="5 10" id="KW-0548">Nucleotidyltransferase</keyword>
<keyword evidence="6 10" id="KW-0547">Nucleotide-binding</keyword>
<dbReference type="PANTHER" id="PTHR39321">
    <property type="entry name" value="NICOTINATE-NUCLEOTIDE ADENYLYLTRANSFERASE-RELATED"/>
    <property type="match status" value="1"/>
</dbReference>
<keyword evidence="8 10" id="KW-0520">NAD</keyword>
<dbReference type="InterPro" id="IPR014729">
    <property type="entry name" value="Rossmann-like_a/b/a_fold"/>
</dbReference>
<evidence type="ECO:0000256" key="10">
    <source>
        <dbReference type="HAMAP-Rule" id="MF_00244"/>
    </source>
</evidence>
<dbReference type="EMBL" id="QRVK01000039">
    <property type="protein sequence ID" value="RGS38303.1"/>
    <property type="molecule type" value="Genomic_DNA"/>
</dbReference>
<comment type="pathway">
    <text evidence="2 10">Cofactor biosynthesis; NAD(+) biosynthesis; deamido-NAD(+) from nicotinate D-ribonucleotide: step 1/1.</text>
</comment>
<dbReference type="PANTHER" id="PTHR39321:SF3">
    <property type="entry name" value="PHOSPHOPANTETHEINE ADENYLYLTRANSFERASE"/>
    <property type="match status" value="1"/>
</dbReference>
<evidence type="ECO:0000256" key="5">
    <source>
        <dbReference type="ARBA" id="ARBA00022695"/>
    </source>
</evidence>
<organism evidence="12 13">
    <name type="scientific">Coprococcus eutactus</name>
    <dbReference type="NCBI Taxonomy" id="33043"/>
    <lineage>
        <taxon>Bacteria</taxon>
        <taxon>Bacillati</taxon>
        <taxon>Bacillota</taxon>
        <taxon>Clostridia</taxon>
        <taxon>Lachnospirales</taxon>
        <taxon>Lachnospiraceae</taxon>
        <taxon>Coprococcus</taxon>
    </lineage>
</organism>
<dbReference type="UniPathway" id="UPA00253">
    <property type="reaction ID" value="UER00332"/>
</dbReference>